<feature type="region of interest" description="Disordered" evidence="9">
    <location>
        <begin position="1034"/>
        <end position="1071"/>
    </location>
</feature>
<dbReference type="InterPro" id="IPR013083">
    <property type="entry name" value="Znf_RING/FYVE/PHD"/>
</dbReference>
<dbReference type="SUPFAM" id="SSF90229">
    <property type="entry name" value="CCCH zinc finger"/>
    <property type="match status" value="1"/>
</dbReference>
<dbReference type="InterPro" id="IPR041523">
    <property type="entry name" value="ROQ_II"/>
</dbReference>
<dbReference type="PANTHER" id="PTHR13139:SF54">
    <property type="entry name" value="RING-TYPE E3 UBIQUITIN TRANSFERASE"/>
    <property type="match status" value="1"/>
</dbReference>
<gene>
    <name evidence="12" type="ORF">CVLEPA_LOCUS8190</name>
</gene>
<sequence length="1235" mass="136134">MYDANIIYMASKRLSDSRKGNNVNPQPPQWNDFLVCSLCKKDFNRRDRCPISLGCGHTVCKACLKKMKQACCQFDQIPITCNVNDLPINSALLQLLPGESQPNLSSSVCRHTPNTSNAARDSVNISQYVKNYEKAKSCIEHLALYLEPSKNGELSRPMQRKLVTLVNCQLFEDEGRKRAIRAGRALGERTATELILLHQNPATLSASLWAAVRARGCQFLGPAMQEEALKLIHLALEDGSELSRKVLVQIVVKNLKTQFTQASKTSIGHVVQLLYRASCFRVTKRDNDSSLMRLKDDFLIYEDLRKEHDMQVVQIAREAGLRIAPDQWSALLYGDQSHRSHMQSIIDRLQSGASFAQCISDLSLALQRSGDPGDVKSLISHFNLLSELDAEDSISSWDAMEKCACSAKEVVDKLVDFSKNHNSLLWQCQESTQQTSKYKTSMCRDSKNKSVCPRGQSCTFAHSEGELQFYRNRRKKGGALMFFNEDFSEENSTPKESAHIENNDQLLRQDHQIAGQISRQDVTSLPPNVTIPCGHTCQCGRNIPNNTNQAYDMQNPAYFQGNPLLMNSNLHNPNIMSNHPPLPSQDVIHPMPVAVHPPRISPQSAVVPAQNPHTVPHAQHSQVQYIGSSVVYGTKPPLNYDLSHPLVANNSASSYHHKLDVNHVPIPKPVVQTSAIQQQGHYVMPSGGYCHIPSNQVLKSVPDPGATPNPLSPAVHTGQSYGVNWQSGQQVSPPNVHHQVEVLSHVPVMVQPQPIAPTNIQAPAAAPVQNLQISPTMQVQNIPPPSVPVHNIQPGPTVPAQNIQPNQSLPVQNLAPGQVLAYQPPGIMPTAPANQSPNMPLVQYFTQTATSNTEALNNTVKAFTQYNLTVTNNSPKMIELAKLNMRKNEVINKLVQKRITAPKLDACQQQQYGTYQGLLDKTTELSIPAADGEISSPPETTQVMVSATQHMTDSSAKTTIAANEPSKPTTRAVKSPVHIITQGLKLMPNGQYQLWTGSTCLPSISGLSFHDIPFEKSDQQSPSIIDVTSDLDTSTSHVSATHDNSQRVSYTTPSRNRLERKHGHKSARNDDDIVSIQDQRIVSKYGPIARGVRSKTTSAIPEQVTANANSNTQPFASDVNRNVTNFVPDDGNSKKHNNLFISAEVEPSSVEKVNVQPAWALPDLVMTNPSNPIPVSVSGHPDSERILMEAIANQVKDDDENEDLLLAIELQQIEMGIRQIQRGTNTKLGQFVDSD</sequence>
<organism evidence="12 13">
    <name type="scientific">Clavelina lepadiformis</name>
    <name type="common">Light-bulb sea squirt</name>
    <name type="synonym">Ascidia lepadiformis</name>
    <dbReference type="NCBI Taxonomy" id="159417"/>
    <lineage>
        <taxon>Eukaryota</taxon>
        <taxon>Metazoa</taxon>
        <taxon>Chordata</taxon>
        <taxon>Tunicata</taxon>
        <taxon>Ascidiacea</taxon>
        <taxon>Aplousobranchia</taxon>
        <taxon>Clavelinidae</taxon>
        <taxon>Clavelina</taxon>
    </lineage>
</organism>
<evidence type="ECO:0000256" key="1">
    <source>
        <dbReference type="ARBA" id="ARBA00000900"/>
    </source>
</evidence>
<dbReference type="SUPFAM" id="SSF57850">
    <property type="entry name" value="RING/U-box"/>
    <property type="match status" value="1"/>
</dbReference>
<keyword evidence="13" id="KW-1185">Reference proteome</keyword>
<dbReference type="PROSITE" id="PS50103">
    <property type="entry name" value="ZF_C3H1"/>
    <property type="match status" value="1"/>
</dbReference>
<dbReference type="InterPro" id="IPR000571">
    <property type="entry name" value="Znf_CCCH"/>
</dbReference>
<dbReference type="InterPro" id="IPR036855">
    <property type="entry name" value="Znf_CCCH_sf"/>
</dbReference>
<evidence type="ECO:0000256" key="2">
    <source>
        <dbReference type="ARBA" id="ARBA00004201"/>
    </source>
</evidence>
<dbReference type="EC" id="2.3.2.27" evidence="3"/>
<dbReference type="PROSITE" id="PS50089">
    <property type="entry name" value="ZF_RING_2"/>
    <property type="match status" value="1"/>
</dbReference>
<dbReference type="Gene3D" id="1.20.120.1790">
    <property type="match status" value="1"/>
</dbReference>
<dbReference type="Gene3D" id="3.30.40.10">
    <property type="entry name" value="Zinc/RING finger domain, C3HC4 (zinc finger)"/>
    <property type="match status" value="1"/>
</dbReference>
<feature type="zinc finger region" description="C3H1-type" evidence="8">
    <location>
        <begin position="437"/>
        <end position="465"/>
    </location>
</feature>
<reference evidence="12 13" key="1">
    <citation type="submission" date="2024-02" db="EMBL/GenBank/DDBJ databases">
        <authorList>
            <person name="Daric V."/>
            <person name="Darras S."/>
        </authorList>
    </citation>
    <scope>NUCLEOTIDE SEQUENCE [LARGE SCALE GENOMIC DNA]</scope>
</reference>
<name>A0ABP0FFX5_CLALP</name>
<comment type="catalytic activity">
    <reaction evidence="1">
        <text>S-ubiquitinyl-[E2 ubiquitin-conjugating enzyme]-L-cysteine + [acceptor protein]-L-lysine = [E2 ubiquitin-conjugating enzyme]-L-cysteine + N(6)-ubiquitinyl-[acceptor protein]-L-lysine.</text>
        <dbReference type="EC" id="2.3.2.27"/>
    </reaction>
</comment>
<dbReference type="Gene3D" id="4.10.1000.10">
    <property type="entry name" value="Zinc finger, CCCH-type"/>
    <property type="match status" value="1"/>
</dbReference>
<evidence type="ECO:0000313" key="13">
    <source>
        <dbReference type="Proteomes" id="UP001642483"/>
    </source>
</evidence>
<protein>
    <recommendedName>
        <fullName evidence="3">RING-type E3 ubiquitin transferase</fullName>
        <ecNumber evidence="3">2.3.2.27</ecNumber>
    </recommendedName>
</protein>
<dbReference type="InterPro" id="IPR017907">
    <property type="entry name" value="Znf_RING_CS"/>
</dbReference>
<keyword evidence="6 8" id="KW-0863">Zinc-finger</keyword>
<evidence type="ECO:0000259" key="10">
    <source>
        <dbReference type="PROSITE" id="PS50089"/>
    </source>
</evidence>
<feature type="domain" description="RING-type" evidence="10">
    <location>
        <begin position="36"/>
        <end position="76"/>
    </location>
</feature>
<evidence type="ECO:0000259" key="11">
    <source>
        <dbReference type="PROSITE" id="PS50103"/>
    </source>
</evidence>
<keyword evidence="5 8" id="KW-0479">Metal-binding</keyword>
<keyword evidence="7 8" id="KW-0862">Zinc</keyword>
<dbReference type="EMBL" id="CAWYQH010000046">
    <property type="protein sequence ID" value="CAK8678256.1"/>
    <property type="molecule type" value="Genomic_DNA"/>
</dbReference>
<dbReference type="InterPro" id="IPR048575">
    <property type="entry name" value="Roquin_1_2-like_ROQ"/>
</dbReference>
<dbReference type="PROSITE" id="PS00518">
    <property type="entry name" value="ZF_RING_1"/>
    <property type="match status" value="1"/>
</dbReference>
<dbReference type="Pfam" id="PF21206">
    <property type="entry name" value="Roquin_1_2-like_ROQ"/>
    <property type="match status" value="1"/>
</dbReference>
<dbReference type="InterPro" id="IPR001841">
    <property type="entry name" value="Znf_RING"/>
</dbReference>
<evidence type="ECO:0000256" key="5">
    <source>
        <dbReference type="ARBA" id="ARBA00022723"/>
    </source>
</evidence>
<comment type="subcellular location">
    <subcellularLocation>
        <location evidence="2">Cytoplasm</location>
        <location evidence="2">P-body</location>
    </subcellularLocation>
</comment>
<evidence type="ECO:0000256" key="9">
    <source>
        <dbReference type="SAM" id="MobiDB-lite"/>
    </source>
</evidence>
<evidence type="ECO:0000256" key="7">
    <source>
        <dbReference type="ARBA" id="ARBA00022833"/>
    </source>
</evidence>
<keyword evidence="4" id="KW-0808">Transferase</keyword>
<dbReference type="InterPro" id="IPR052249">
    <property type="entry name" value="Roquin_domain"/>
</dbReference>
<proteinExistence type="predicted"/>
<evidence type="ECO:0000256" key="6">
    <source>
        <dbReference type="ARBA" id="ARBA00022771"/>
    </source>
</evidence>
<dbReference type="Pfam" id="PF18386">
    <property type="entry name" value="ROQ_II"/>
    <property type="match status" value="1"/>
</dbReference>
<accession>A0ABP0FFX5</accession>
<dbReference type="Proteomes" id="UP001642483">
    <property type="component" value="Unassembled WGS sequence"/>
</dbReference>
<evidence type="ECO:0000256" key="8">
    <source>
        <dbReference type="PROSITE-ProRule" id="PRU00723"/>
    </source>
</evidence>
<evidence type="ECO:0000256" key="3">
    <source>
        <dbReference type="ARBA" id="ARBA00012483"/>
    </source>
</evidence>
<feature type="compositionally biased region" description="Polar residues" evidence="9">
    <location>
        <begin position="1034"/>
        <end position="1055"/>
    </location>
</feature>
<dbReference type="PANTHER" id="PTHR13139">
    <property type="entry name" value="RING FINGER AND CCCH-TYPE ZINC FINGER DOMAIN-CONTAINING PROTEIN"/>
    <property type="match status" value="1"/>
</dbReference>
<feature type="domain" description="C3H1-type" evidence="11">
    <location>
        <begin position="437"/>
        <end position="465"/>
    </location>
</feature>
<evidence type="ECO:0000313" key="12">
    <source>
        <dbReference type="EMBL" id="CAK8678256.1"/>
    </source>
</evidence>
<evidence type="ECO:0000256" key="4">
    <source>
        <dbReference type="ARBA" id="ARBA00022679"/>
    </source>
</evidence>
<comment type="caution">
    <text evidence="12">The sequence shown here is derived from an EMBL/GenBank/DDBJ whole genome shotgun (WGS) entry which is preliminary data.</text>
</comment>